<feature type="non-terminal residue" evidence="1">
    <location>
        <position position="114"/>
    </location>
</feature>
<dbReference type="AlphaFoldDB" id="A0AAV2R4P3"/>
<dbReference type="EMBL" id="CAXKWB010014949">
    <property type="protein sequence ID" value="CAL4112230.1"/>
    <property type="molecule type" value="Genomic_DNA"/>
</dbReference>
<keyword evidence="2" id="KW-1185">Reference proteome</keyword>
<comment type="caution">
    <text evidence="1">The sequence shown here is derived from an EMBL/GenBank/DDBJ whole genome shotgun (WGS) entry which is preliminary data.</text>
</comment>
<proteinExistence type="predicted"/>
<evidence type="ECO:0000313" key="1">
    <source>
        <dbReference type="EMBL" id="CAL4112230.1"/>
    </source>
</evidence>
<name>A0AAV2R4P3_MEGNR</name>
<organism evidence="1 2">
    <name type="scientific">Meganyctiphanes norvegica</name>
    <name type="common">Northern krill</name>
    <name type="synonym">Thysanopoda norvegica</name>
    <dbReference type="NCBI Taxonomy" id="48144"/>
    <lineage>
        <taxon>Eukaryota</taxon>
        <taxon>Metazoa</taxon>
        <taxon>Ecdysozoa</taxon>
        <taxon>Arthropoda</taxon>
        <taxon>Crustacea</taxon>
        <taxon>Multicrustacea</taxon>
        <taxon>Malacostraca</taxon>
        <taxon>Eumalacostraca</taxon>
        <taxon>Eucarida</taxon>
        <taxon>Euphausiacea</taxon>
        <taxon>Euphausiidae</taxon>
        <taxon>Meganyctiphanes</taxon>
    </lineage>
</organism>
<accession>A0AAV2R4P3</accession>
<reference evidence="1 2" key="1">
    <citation type="submission" date="2024-05" db="EMBL/GenBank/DDBJ databases">
        <authorList>
            <person name="Wallberg A."/>
        </authorList>
    </citation>
    <scope>NUCLEOTIDE SEQUENCE [LARGE SCALE GENOMIC DNA]</scope>
</reference>
<sequence>MFIHHLMGTAPILDIIMYKMLSFFIGGLNNEDNLISNFFKKTPLSNTSYMQVNIYKILESFIVTYHDLFYISKSKLNNILNNLKAERDWQCNMLDELLSMKYGTVTTYLDLKYN</sequence>
<evidence type="ECO:0000313" key="2">
    <source>
        <dbReference type="Proteomes" id="UP001497623"/>
    </source>
</evidence>
<protein>
    <submittedName>
        <fullName evidence="1">Uncharacterized protein</fullName>
    </submittedName>
</protein>
<dbReference type="Proteomes" id="UP001497623">
    <property type="component" value="Unassembled WGS sequence"/>
</dbReference>
<gene>
    <name evidence="1" type="ORF">MNOR_LOCUS19829</name>
</gene>